<evidence type="ECO:0000256" key="3">
    <source>
        <dbReference type="ARBA" id="ARBA00013080"/>
    </source>
</evidence>
<evidence type="ECO:0000256" key="7">
    <source>
        <dbReference type="ARBA" id="ARBA00051712"/>
    </source>
</evidence>
<keyword evidence="4 8" id="KW-0028">Amino-acid biosynthesis</keyword>
<dbReference type="Gene3D" id="3.10.310.10">
    <property type="entry name" value="Diaminopimelate Epimerase, Chain A, domain 1"/>
    <property type="match status" value="2"/>
</dbReference>
<evidence type="ECO:0000256" key="6">
    <source>
        <dbReference type="ARBA" id="ARBA00023235"/>
    </source>
</evidence>
<reference evidence="10 11" key="1">
    <citation type="submission" date="2019-09" db="EMBL/GenBank/DDBJ databases">
        <title>Bifidobacterium canis sp. nov., isolated from the digestive tract of German Shepherd dog puppy.</title>
        <authorList>
            <person name="Bunesova V."/>
        </authorList>
    </citation>
    <scope>NUCLEOTIDE SEQUENCE [LARGE SCALE GENOMIC DNA]</scope>
    <source>
        <strain evidence="10 11">GSD1FS</strain>
    </source>
</reference>
<feature type="site" description="Could be important to modulate the pK values of the two catalytic cysteine residues" evidence="8">
    <location>
        <position position="237"/>
    </location>
</feature>
<feature type="binding site" evidence="8">
    <location>
        <begin position="92"/>
        <end position="93"/>
    </location>
    <ligand>
        <name>substrate</name>
    </ligand>
</feature>
<dbReference type="HAMAP" id="MF_00197">
    <property type="entry name" value="DAP_epimerase"/>
    <property type="match status" value="1"/>
</dbReference>
<dbReference type="RefSeq" id="WP_196424979.1">
    <property type="nucleotide sequence ID" value="NZ_WNLP01000001.1"/>
</dbReference>
<feature type="binding site" evidence="8">
    <location>
        <position position="15"/>
    </location>
    <ligand>
        <name>substrate</name>
    </ligand>
</feature>
<dbReference type="UniPathway" id="UPA00034">
    <property type="reaction ID" value="UER00025"/>
</dbReference>
<comment type="subunit">
    <text evidence="8">Homodimer.</text>
</comment>
<comment type="pathway">
    <text evidence="1 8">Amino-acid biosynthesis; L-lysine biosynthesis via DAP pathway; DL-2,6-diaminopimelate from LL-2,6-diaminopimelate: step 1/1.</text>
</comment>
<dbReference type="Proteomes" id="UP000487882">
    <property type="component" value="Unassembled WGS sequence"/>
</dbReference>
<evidence type="ECO:0000313" key="10">
    <source>
        <dbReference type="EMBL" id="MUH58736.1"/>
    </source>
</evidence>
<dbReference type="GO" id="GO:0005829">
    <property type="term" value="C:cytosol"/>
    <property type="evidence" value="ECO:0007669"/>
    <property type="project" value="TreeGrafter"/>
</dbReference>
<keyword evidence="6 8" id="KW-0413">Isomerase</keyword>
<dbReference type="EC" id="5.1.1.7" evidence="3 8"/>
<feature type="binding site" evidence="8">
    <location>
        <begin position="237"/>
        <end position="238"/>
    </location>
    <ligand>
        <name>substrate</name>
    </ligand>
</feature>
<dbReference type="InterPro" id="IPR018510">
    <property type="entry name" value="DAP_epimerase_AS"/>
</dbReference>
<feature type="active site" description="Proton acceptor" evidence="8">
    <location>
        <position position="246"/>
    </location>
</feature>
<name>A0A7K1J274_9BIFI</name>
<feature type="binding site" evidence="8">
    <location>
        <position position="82"/>
    </location>
    <ligand>
        <name>substrate</name>
    </ligand>
</feature>
<dbReference type="GO" id="GO:0008837">
    <property type="term" value="F:diaminopimelate epimerase activity"/>
    <property type="evidence" value="ECO:0007669"/>
    <property type="project" value="UniProtKB-UniRule"/>
</dbReference>
<comment type="subcellular location">
    <subcellularLocation>
        <location evidence="8">Cytoplasm</location>
    </subcellularLocation>
</comment>
<keyword evidence="5 8" id="KW-0457">Lysine biosynthesis</keyword>
<dbReference type="PANTHER" id="PTHR31689">
    <property type="entry name" value="DIAMINOPIMELATE EPIMERASE, CHLOROPLASTIC"/>
    <property type="match status" value="1"/>
</dbReference>
<evidence type="ECO:0000256" key="5">
    <source>
        <dbReference type="ARBA" id="ARBA00023154"/>
    </source>
</evidence>
<organism evidence="10 11">
    <name type="scientific">Bifidobacterium canis</name>
    <dbReference type="NCBI Taxonomy" id="2610880"/>
    <lineage>
        <taxon>Bacteria</taxon>
        <taxon>Bacillati</taxon>
        <taxon>Actinomycetota</taxon>
        <taxon>Actinomycetes</taxon>
        <taxon>Bifidobacteriales</taxon>
        <taxon>Bifidobacteriaceae</taxon>
        <taxon>Bifidobacterium</taxon>
    </lineage>
</organism>
<comment type="caution">
    <text evidence="10">The sequence shown here is derived from an EMBL/GenBank/DDBJ whole genome shotgun (WGS) entry which is preliminary data.</text>
</comment>
<accession>A0A7K1J274</accession>
<feature type="active site" evidence="9">
    <location>
        <position position="91"/>
    </location>
</feature>
<comment type="caution">
    <text evidence="8">Lacks conserved residue(s) required for the propagation of feature annotation.</text>
</comment>
<feature type="binding site" evidence="8">
    <location>
        <position position="176"/>
    </location>
    <ligand>
        <name>substrate</name>
    </ligand>
</feature>
<evidence type="ECO:0000256" key="1">
    <source>
        <dbReference type="ARBA" id="ARBA00005196"/>
    </source>
</evidence>
<comment type="catalytic activity">
    <reaction evidence="7 8">
        <text>(2S,6S)-2,6-diaminopimelate = meso-2,6-diaminopimelate</text>
        <dbReference type="Rhea" id="RHEA:15393"/>
        <dbReference type="ChEBI" id="CHEBI:57609"/>
        <dbReference type="ChEBI" id="CHEBI:57791"/>
        <dbReference type="EC" id="5.1.1.7"/>
    </reaction>
</comment>
<gene>
    <name evidence="8" type="primary">dapF</name>
    <name evidence="10" type="ORF">GSD1FS_0018</name>
</gene>
<sequence length="299" mass="32442">MSLPEHMIKAQGTGNDFIMYADPNGEAAPTQKEIVKVCDRHFGIGADGLIRVTHPQYVDDLDEHTVEALHDAGVEWFMDYRNADGSLAEMCGNGTRATAQFLVQRGLISLGENESFKLGTRAGAKRITHLPDDAELGSQLFRVDMGKWSMGARNEYTVTIPGSQGEGKGTFVDMGNPHVVTIVEDAYSTLPVLGDLELTHAPDVTPELPNGQNVEFARIDNLDTERDLGDASMRVYERGVGETLACGTGMCATAIVLRAKTQIDHWRIHVLGGTVRVDVTDDSVMLTGPAALTAEFQLL</sequence>
<comment type="function">
    <text evidence="8">Catalyzes the stereoinversion of LL-2,6-diaminopimelate (L,L-DAP) to meso-diaminopimelate (meso-DAP), a precursor of L-lysine and an essential component of the bacterial peptidoglycan.</text>
</comment>
<evidence type="ECO:0000256" key="8">
    <source>
        <dbReference type="HAMAP-Rule" id="MF_00197"/>
    </source>
</evidence>
<evidence type="ECO:0000256" key="2">
    <source>
        <dbReference type="ARBA" id="ARBA00010219"/>
    </source>
</evidence>
<feature type="site" description="Could be important to modulate the pK values of the two catalytic cysteine residues" evidence="8">
    <location>
        <position position="178"/>
    </location>
</feature>
<evidence type="ECO:0000256" key="4">
    <source>
        <dbReference type="ARBA" id="ARBA00022605"/>
    </source>
</evidence>
<dbReference type="GO" id="GO:0009089">
    <property type="term" value="P:lysine biosynthetic process via diaminopimelate"/>
    <property type="evidence" value="ECO:0007669"/>
    <property type="project" value="UniProtKB-UniRule"/>
</dbReference>
<evidence type="ECO:0000256" key="9">
    <source>
        <dbReference type="PROSITE-ProRule" id="PRU10125"/>
    </source>
</evidence>
<dbReference type="EMBL" id="WNLP01000001">
    <property type="protein sequence ID" value="MUH58736.1"/>
    <property type="molecule type" value="Genomic_DNA"/>
</dbReference>
<dbReference type="InterPro" id="IPR001653">
    <property type="entry name" value="DAP_epimerase_DapF"/>
</dbReference>
<dbReference type="NCBIfam" id="TIGR00652">
    <property type="entry name" value="DapF"/>
    <property type="match status" value="1"/>
</dbReference>
<feature type="binding site" evidence="8">
    <location>
        <begin position="247"/>
        <end position="248"/>
    </location>
    <ligand>
        <name>substrate</name>
    </ligand>
</feature>
<protein>
    <recommendedName>
        <fullName evidence="3 8">Diaminopimelate epimerase</fullName>
        <shortName evidence="8">DAP epimerase</shortName>
        <ecNumber evidence="3 8">5.1.1.7</ecNumber>
    </recommendedName>
    <alternativeName>
        <fullName evidence="8">PLP-independent amino acid racemase</fullName>
    </alternativeName>
</protein>
<dbReference type="Pfam" id="PF01678">
    <property type="entry name" value="DAP_epimerase"/>
    <property type="match status" value="2"/>
</dbReference>
<feature type="binding site" evidence="8">
    <location>
        <position position="213"/>
    </location>
    <ligand>
        <name>substrate</name>
    </ligand>
</feature>
<dbReference type="AlphaFoldDB" id="A0A7K1J274"/>
<dbReference type="PROSITE" id="PS01326">
    <property type="entry name" value="DAP_EPIMERASE"/>
    <property type="match status" value="1"/>
</dbReference>
<proteinExistence type="inferred from homology"/>
<evidence type="ECO:0000313" key="11">
    <source>
        <dbReference type="Proteomes" id="UP000487882"/>
    </source>
</evidence>
<feature type="active site" description="Proton donor" evidence="8">
    <location>
        <position position="91"/>
    </location>
</feature>
<keyword evidence="11" id="KW-1185">Reference proteome</keyword>
<keyword evidence="8" id="KW-0963">Cytoplasm</keyword>
<comment type="similarity">
    <text evidence="2 8">Belongs to the diaminopimelate epimerase family.</text>
</comment>
<dbReference type="PANTHER" id="PTHR31689:SF0">
    <property type="entry name" value="DIAMINOPIMELATE EPIMERASE"/>
    <property type="match status" value="1"/>
</dbReference>
<dbReference type="SUPFAM" id="SSF54506">
    <property type="entry name" value="Diaminopimelate epimerase-like"/>
    <property type="match status" value="2"/>
</dbReference>